<reference evidence="2 3" key="1">
    <citation type="submission" date="2019-04" db="EMBL/GenBank/DDBJ databases">
        <title>An improved genome assembly and genetic linkage map for asparagus bean, Vigna unguiculata ssp. sesquipedialis.</title>
        <authorList>
            <person name="Xia Q."/>
            <person name="Zhang R."/>
            <person name="Dong Y."/>
        </authorList>
    </citation>
    <scope>NUCLEOTIDE SEQUENCE [LARGE SCALE GENOMIC DNA]</scope>
    <source>
        <tissue evidence="2">Leaf</tissue>
    </source>
</reference>
<name>A0A4D6NA68_VIGUN</name>
<dbReference type="EMBL" id="CP039354">
    <property type="protein sequence ID" value="QCE09761.1"/>
    <property type="molecule type" value="Genomic_DNA"/>
</dbReference>
<organism evidence="2 3">
    <name type="scientific">Vigna unguiculata</name>
    <name type="common">Cowpea</name>
    <dbReference type="NCBI Taxonomy" id="3917"/>
    <lineage>
        <taxon>Eukaryota</taxon>
        <taxon>Viridiplantae</taxon>
        <taxon>Streptophyta</taxon>
        <taxon>Embryophyta</taxon>
        <taxon>Tracheophyta</taxon>
        <taxon>Spermatophyta</taxon>
        <taxon>Magnoliopsida</taxon>
        <taxon>eudicotyledons</taxon>
        <taxon>Gunneridae</taxon>
        <taxon>Pentapetalae</taxon>
        <taxon>rosids</taxon>
        <taxon>fabids</taxon>
        <taxon>Fabales</taxon>
        <taxon>Fabaceae</taxon>
        <taxon>Papilionoideae</taxon>
        <taxon>50 kb inversion clade</taxon>
        <taxon>NPAAA clade</taxon>
        <taxon>indigoferoid/millettioid clade</taxon>
        <taxon>Phaseoleae</taxon>
        <taxon>Vigna</taxon>
    </lineage>
</organism>
<evidence type="ECO:0000256" key="1">
    <source>
        <dbReference type="SAM" id="MobiDB-lite"/>
    </source>
</evidence>
<sequence>MRAQFNSNFNPNSAKQFSQIIDSNSNFQKQIVSRYQCTLDHTENLLTSRTDSTPFTVNHKNEISKLLKQIRTKPPMPEPKQCLMPELRMQRHRKHESNTNGLNSVARTRIKQEESYERDKRKGEFTGSRSEHSV</sequence>
<proteinExistence type="predicted"/>
<keyword evidence="3" id="KW-1185">Reference proteome</keyword>
<dbReference type="AlphaFoldDB" id="A0A4D6NA68"/>
<dbReference type="Proteomes" id="UP000501690">
    <property type="component" value="Linkage Group LG10"/>
</dbReference>
<evidence type="ECO:0000313" key="2">
    <source>
        <dbReference type="EMBL" id="QCE09761.1"/>
    </source>
</evidence>
<protein>
    <submittedName>
        <fullName evidence="2">Uncharacterized protein</fullName>
    </submittedName>
</protein>
<evidence type="ECO:0000313" key="3">
    <source>
        <dbReference type="Proteomes" id="UP000501690"/>
    </source>
</evidence>
<accession>A0A4D6NA68</accession>
<feature type="compositionally biased region" description="Basic and acidic residues" evidence="1">
    <location>
        <begin position="110"/>
        <end position="134"/>
    </location>
</feature>
<gene>
    <name evidence="2" type="ORF">DEO72_LG10g984</name>
</gene>
<feature type="region of interest" description="Disordered" evidence="1">
    <location>
        <begin position="91"/>
        <end position="134"/>
    </location>
</feature>